<dbReference type="Pfam" id="PF02133">
    <property type="entry name" value="Transp_cyt_pur"/>
    <property type="match status" value="1"/>
</dbReference>
<evidence type="ECO:0000313" key="8">
    <source>
        <dbReference type="Proteomes" id="UP000309038"/>
    </source>
</evidence>
<dbReference type="SUPFAM" id="SSF51735">
    <property type="entry name" value="NAD(P)-binding Rossmann-fold domains"/>
    <property type="match status" value="1"/>
</dbReference>
<keyword evidence="4 6" id="KW-1133">Transmembrane helix</keyword>
<feature type="transmembrane region" description="Helical" evidence="6">
    <location>
        <begin position="608"/>
        <end position="629"/>
    </location>
</feature>
<protein>
    <submittedName>
        <fullName evidence="7">Uncharacterized protein</fullName>
    </submittedName>
</protein>
<comment type="subcellular location">
    <subcellularLocation>
        <location evidence="1">Membrane</location>
        <topology evidence="1">Multi-pass membrane protein</topology>
    </subcellularLocation>
</comment>
<feature type="transmembrane region" description="Helical" evidence="6">
    <location>
        <begin position="365"/>
        <end position="387"/>
    </location>
</feature>
<feature type="transmembrane region" description="Helical" evidence="6">
    <location>
        <begin position="399"/>
        <end position="421"/>
    </location>
</feature>
<evidence type="ECO:0000256" key="5">
    <source>
        <dbReference type="ARBA" id="ARBA00023136"/>
    </source>
</evidence>
<keyword evidence="3 6" id="KW-0812">Transmembrane</keyword>
<gene>
    <name evidence="7" type="ORF">EW026_g8246</name>
</gene>
<feature type="transmembrane region" description="Helical" evidence="6">
    <location>
        <begin position="650"/>
        <end position="673"/>
    </location>
</feature>
<dbReference type="PANTHER" id="PTHR30618:SF0">
    <property type="entry name" value="PURINE-URACIL PERMEASE NCS1"/>
    <property type="match status" value="1"/>
</dbReference>
<comment type="caution">
    <text evidence="7">The sequence shown here is derived from an EMBL/GenBank/DDBJ whole genome shotgun (WGS) entry which is preliminary data.</text>
</comment>
<dbReference type="Gene3D" id="1.10.4160.10">
    <property type="entry name" value="Hydantoin permease"/>
    <property type="match status" value="1"/>
</dbReference>
<keyword evidence="8" id="KW-1185">Reference proteome</keyword>
<dbReference type="PANTHER" id="PTHR30618">
    <property type="entry name" value="NCS1 FAMILY PURINE/PYRIMIDINE TRANSPORTER"/>
    <property type="match status" value="1"/>
</dbReference>
<comment type="similarity">
    <text evidence="2">Belongs to the purine-cytosine permease (2.A.39) family.</text>
</comment>
<dbReference type="InterPro" id="IPR001248">
    <property type="entry name" value="Pur-cyt_permease"/>
</dbReference>
<organism evidence="7 8">
    <name type="scientific">Hermanssonia centrifuga</name>
    <dbReference type="NCBI Taxonomy" id="98765"/>
    <lineage>
        <taxon>Eukaryota</taxon>
        <taxon>Fungi</taxon>
        <taxon>Dikarya</taxon>
        <taxon>Basidiomycota</taxon>
        <taxon>Agaricomycotina</taxon>
        <taxon>Agaricomycetes</taxon>
        <taxon>Polyporales</taxon>
        <taxon>Meruliaceae</taxon>
        <taxon>Hermanssonia</taxon>
    </lineage>
</organism>
<dbReference type="Proteomes" id="UP000309038">
    <property type="component" value="Unassembled WGS sequence"/>
</dbReference>
<dbReference type="InterPro" id="IPR036291">
    <property type="entry name" value="NAD(P)-bd_dom_sf"/>
</dbReference>
<dbReference type="AlphaFoldDB" id="A0A4S4K4Y8"/>
<dbReference type="Gene3D" id="3.40.50.720">
    <property type="entry name" value="NAD(P)-binding Rossmann-like Domain"/>
    <property type="match status" value="1"/>
</dbReference>
<feature type="transmembrane region" description="Helical" evidence="6">
    <location>
        <begin position="748"/>
        <end position="773"/>
    </location>
</feature>
<dbReference type="GO" id="GO:0005886">
    <property type="term" value="C:plasma membrane"/>
    <property type="evidence" value="ECO:0007669"/>
    <property type="project" value="TreeGrafter"/>
</dbReference>
<keyword evidence="5 6" id="KW-0472">Membrane</keyword>
<evidence type="ECO:0000256" key="3">
    <source>
        <dbReference type="ARBA" id="ARBA00022692"/>
    </source>
</evidence>
<dbReference type="CDD" id="cd11482">
    <property type="entry name" value="SLC-NCS1sbd_NRT1-like"/>
    <property type="match status" value="1"/>
</dbReference>
<feature type="transmembrane region" description="Helical" evidence="6">
    <location>
        <begin position="524"/>
        <end position="542"/>
    </location>
</feature>
<feature type="transmembrane region" description="Helical" evidence="6">
    <location>
        <begin position="563"/>
        <end position="588"/>
    </location>
</feature>
<dbReference type="InterPro" id="IPR045225">
    <property type="entry name" value="Uracil/uridine/allantoin_perm"/>
</dbReference>
<accession>A0A4S4K4Y8</accession>
<feature type="transmembrane region" description="Helical" evidence="6">
    <location>
        <begin position="679"/>
        <end position="697"/>
    </location>
</feature>
<dbReference type="NCBIfam" id="TIGR00800">
    <property type="entry name" value="ncs1"/>
    <property type="match status" value="1"/>
</dbReference>
<sequence length="822" mass="91283">MASFESVKAFAKQYENDSLDILVANAATADSKYATTKDGWEEMLQVNHLSTALLVLLLVPALVRTGKASSLYSRLVIVSCSTHHYGQINDALKSNNNALGMLEKMNDGVYCTQEIMRRRYFDTKLLNVFFTRALAHHLPSTLPLIPTIANPGLCYSNLRNYIGLPHIVIVKVVETLFARTAEKGARALVWAAIGPDGKDGEHVPGHLRGAYVSVGEVKEPSDSVLGKEGWEDQERIWVFKHSIASDYYYESLSREPLPPPPLRLSKVTASRSLLQSISESVMGRSSVQWQYLKPSTWALEPAPSTFAPNSRWSNKDMDPVPPKLRTWDTYNYIAYWISDATNAAMWELASSMLAIGLSWRQALPAIAVGHIIIAVVMVMNGTIGARLHVAFPVLNRSSFGFWFSYFSVISRVVLSMFWFGIQTYTGSECVYQMLKAIWPGIQRMPNALPPGANITTAGLMCYFLYWLIQFPFMFISPQRIRWLFLLKALIVPPVWLAMLIWAVVKVPTLKGLFGQHADIAGASVSWAWLRALNSALGGYATLAVNIPDFTRYAKNERAQYVQIIIIPVAFTLAAFVGMMVTSAGTVLYGKVLWDPLTLINEWESRAAAFFAAATFMLATLGTNISANSLSAANDMTVLFPQYINIRRGQVVCAVLGGWALCPWEILASAQGFLNFMSGYTVFLGPFAGIMVTDYWFIHHGCVDVPSMYRPHGRYRYTYGFNWRAVLAILLSVPPAMPGLINSINPKIAVGGAAFLFNIAWIFGFTVASVVYYVSSTLFPAKETYLDQAILPDDKVLDMVNDDPEGSFVEKDSVHADVKSVEH</sequence>
<evidence type="ECO:0000256" key="6">
    <source>
        <dbReference type="SAM" id="Phobius"/>
    </source>
</evidence>
<evidence type="ECO:0000256" key="2">
    <source>
        <dbReference type="ARBA" id="ARBA00008974"/>
    </source>
</evidence>
<evidence type="ECO:0000256" key="4">
    <source>
        <dbReference type="ARBA" id="ARBA00022989"/>
    </source>
</evidence>
<dbReference type="GO" id="GO:0015205">
    <property type="term" value="F:nucleobase transmembrane transporter activity"/>
    <property type="evidence" value="ECO:0007669"/>
    <property type="project" value="TreeGrafter"/>
</dbReference>
<feature type="transmembrane region" description="Helical" evidence="6">
    <location>
        <begin position="482"/>
        <end position="504"/>
    </location>
</feature>
<dbReference type="FunFam" id="1.10.4160.10:FF:000001">
    <property type="entry name" value="Uracil permease, putative"/>
    <property type="match status" value="1"/>
</dbReference>
<dbReference type="EMBL" id="SGPJ01000942">
    <property type="protein sequence ID" value="THG92774.1"/>
    <property type="molecule type" value="Genomic_DNA"/>
</dbReference>
<name>A0A4S4K4Y8_9APHY</name>
<dbReference type="InterPro" id="IPR012681">
    <property type="entry name" value="NCS1"/>
</dbReference>
<evidence type="ECO:0000313" key="7">
    <source>
        <dbReference type="EMBL" id="THG92774.1"/>
    </source>
</evidence>
<feature type="transmembrane region" description="Helical" evidence="6">
    <location>
        <begin position="454"/>
        <end position="475"/>
    </location>
</feature>
<reference evidence="7 8" key="1">
    <citation type="submission" date="2019-02" db="EMBL/GenBank/DDBJ databases">
        <title>Genome sequencing of the rare red list fungi Phlebia centrifuga.</title>
        <authorList>
            <person name="Buettner E."/>
            <person name="Kellner H."/>
        </authorList>
    </citation>
    <scope>NUCLEOTIDE SEQUENCE [LARGE SCALE GENOMIC DNA]</scope>
    <source>
        <strain evidence="7 8">DSM 108282</strain>
    </source>
</reference>
<feature type="transmembrane region" description="Helical" evidence="6">
    <location>
        <begin position="718"/>
        <end position="736"/>
    </location>
</feature>
<evidence type="ECO:0000256" key="1">
    <source>
        <dbReference type="ARBA" id="ARBA00004141"/>
    </source>
</evidence>
<proteinExistence type="inferred from homology"/>